<keyword evidence="1" id="KW-0812">Transmembrane</keyword>
<comment type="caution">
    <text evidence="2">The sequence shown here is derived from an EMBL/GenBank/DDBJ whole genome shotgun (WGS) entry which is preliminary data.</text>
</comment>
<protein>
    <submittedName>
        <fullName evidence="2">Uncharacterized protein</fullName>
    </submittedName>
</protein>
<keyword evidence="1" id="KW-1133">Transmembrane helix</keyword>
<dbReference type="Proteomes" id="UP001179280">
    <property type="component" value="Unassembled WGS sequence"/>
</dbReference>
<gene>
    <name evidence="2" type="ORF">JOC54_002485</name>
</gene>
<evidence type="ECO:0000313" key="2">
    <source>
        <dbReference type="EMBL" id="MBM7839214.1"/>
    </source>
</evidence>
<sequence length="54" mass="5971">MKISRLFIWIICLMQLTVLIHITILDGAWSGLVLAFTTVLSGFALVAYGTRDST</sequence>
<dbReference type="RefSeq" id="WP_157684309.1">
    <property type="nucleotide sequence ID" value="NZ_JAFBCV010000007.1"/>
</dbReference>
<feature type="transmembrane region" description="Helical" evidence="1">
    <location>
        <begin position="31"/>
        <end position="50"/>
    </location>
</feature>
<keyword evidence="3" id="KW-1185">Reference proteome</keyword>
<evidence type="ECO:0000313" key="3">
    <source>
        <dbReference type="Proteomes" id="UP001179280"/>
    </source>
</evidence>
<evidence type="ECO:0000256" key="1">
    <source>
        <dbReference type="SAM" id="Phobius"/>
    </source>
</evidence>
<accession>A0ABS2SXM7</accession>
<organism evidence="2 3">
    <name type="scientific">Shouchella xiaoxiensis</name>
    <dbReference type="NCBI Taxonomy" id="766895"/>
    <lineage>
        <taxon>Bacteria</taxon>
        <taxon>Bacillati</taxon>
        <taxon>Bacillota</taxon>
        <taxon>Bacilli</taxon>
        <taxon>Bacillales</taxon>
        <taxon>Bacillaceae</taxon>
        <taxon>Shouchella</taxon>
    </lineage>
</organism>
<feature type="transmembrane region" description="Helical" evidence="1">
    <location>
        <begin position="7"/>
        <end position="25"/>
    </location>
</feature>
<reference evidence="2" key="1">
    <citation type="submission" date="2021-01" db="EMBL/GenBank/DDBJ databases">
        <title>Genomic Encyclopedia of Type Strains, Phase IV (KMG-IV): sequencing the most valuable type-strain genomes for metagenomic binning, comparative biology and taxonomic classification.</title>
        <authorList>
            <person name="Goeker M."/>
        </authorList>
    </citation>
    <scope>NUCLEOTIDE SEQUENCE</scope>
    <source>
        <strain evidence="2">DSM 21943</strain>
    </source>
</reference>
<name>A0ABS2SXM7_9BACI</name>
<proteinExistence type="predicted"/>
<dbReference type="EMBL" id="JAFBCV010000007">
    <property type="protein sequence ID" value="MBM7839214.1"/>
    <property type="molecule type" value="Genomic_DNA"/>
</dbReference>
<keyword evidence="1" id="KW-0472">Membrane</keyword>